<proteinExistence type="predicted"/>
<name>A0AAE1REU6_9SOLA</name>
<comment type="caution">
    <text evidence="1">The sequence shown here is derived from an EMBL/GenBank/DDBJ whole genome shotgun (WGS) entry which is preliminary data.</text>
</comment>
<dbReference type="Proteomes" id="UP001291623">
    <property type="component" value="Unassembled WGS sequence"/>
</dbReference>
<dbReference type="AlphaFoldDB" id="A0AAE1REU6"/>
<accession>A0AAE1REU6</accession>
<keyword evidence="2" id="KW-1185">Reference proteome</keyword>
<evidence type="ECO:0000313" key="2">
    <source>
        <dbReference type="Proteomes" id="UP001291623"/>
    </source>
</evidence>
<reference evidence="1" key="1">
    <citation type="submission" date="2023-12" db="EMBL/GenBank/DDBJ databases">
        <title>Genome assembly of Anisodus tanguticus.</title>
        <authorList>
            <person name="Wang Y.-J."/>
        </authorList>
    </citation>
    <scope>NUCLEOTIDE SEQUENCE</scope>
    <source>
        <strain evidence="1">KB-2021</strain>
        <tissue evidence="1">Leaf</tissue>
    </source>
</reference>
<dbReference type="EMBL" id="JAVYJV010000017">
    <property type="protein sequence ID" value="KAK4349382.1"/>
    <property type="molecule type" value="Genomic_DNA"/>
</dbReference>
<evidence type="ECO:0000313" key="1">
    <source>
        <dbReference type="EMBL" id="KAK4349382.1"/>
    </source>
</evidence>
<gene>
    <name evidence="1" type="ORF">RND71_032137</name>
</gene>
<organism evidence="1 2">
    <name type="scientific">Anisodus tanguticus</name>
    <dbReference type="NCBI Taxonomy" id="243964"/>
    <lineage>
        <taxon>Eukaryota</taxon>
        <taxon>Viridiplantae</taxon>
        <taxon>Streptophyta</taxon>
        <taxon>Embryophyta</taxon>
        <taxon>Tracheophyta</taxon>
        <taxon>Spermatophyta</taxon>
        <taxon>Magnoliopsida</taxon>
        <taxon>eudicotyledons</taxon>
        <taxon>Gunneridae</taxon>
        <taxon>Pentapetalae</taxon>
        <taxon>asterids</taxon>
        <taxon>lamiids</taxon>
        <taxon>Solanales</taxon>
        <taxon>Solanaceae</taxon>
        <taxon>Solanoideae</taxon>
        <taxon>Hyoscyameae</taxon>
        <taxon>Anisodus</taxon>
    </lineage>
</organism>
<protein>
    <submittedName>
        <fullName evidence="1">Uncharacterized protein</fullName>
    </submittedName>
</protein>
<sequence>MCVCAESWCQGAQEYLPISFSTKVTLKKMSFRMTDLHARTSSVTAIGELHFIRGVSWLFS</sequence>